<evidence type="ECO:0000313" key="3">
    <source>
        <dbReference type="Proteomes" id="UP001159363"/>
    </source>
</evidence>
<keyword evidence="3" id="KW-1185">Reference proteome</keyword>
<accession>A0ABQ9I2U4</accession>
<reference evidence="2 3" key="1">
    <citation type="submission" date="2023-02" db="EMBL/GenBank/DDBJ databases">
        <title>LHISI_Scaffold_Assembly.</title>
        <authorList>
            <person name="Stuart O.P."/>
            <person name="Cleave R."/>
            <person name="Magrath M.J.L."/>
            <person name="Mikheyev A.S."/>
        </authorList>
    </citation>
    <scope>NUCLEOTIDE SEQUENCE [LARGE SCALE GENOMIC DNA]</scope>
    <source>
        <strain evidence="2">Daus_M_001</strain>
        <tissue evidence="2">Leg muscle</tissue>
    </source>
</reference>
<gene>
    <name evidence="2" type="ORF">PR048_010469</name>
</gene>
<feature type="region of interest" description="Disordered" evidence="1">
    <location>
        <begin position="226"/>
        <end position="245"/>
    </location>
</feature>
<comment type="caution">
    <text evidence="2">The sequence shown here is derived from an EMBL/GenBank/DDBJ whole genome shotgun (WGS) entry which is preliminary data.</text>
</comment>
<sequence>MRVKRGEYGAAPVCKGGGNGSTPRKPADQQHHSARFPRAKIRVLLVGGKMKDWTTQTERLLSLLKKRSWCRKSSRVWRVVAYEFDSSLVSRLISLVHTGASAVCAIGCCPAPVSYGIRKVFPYKSAIGSEACRAGLLNCDPIAKGTSLYTCLASNLSRNESAKFLCPYQYTREMSVPILLVCCHIFGQAWLPCDNFAPSVGGCQVELCAYGRASIFRRLRTRVTPGDPARSDDEPLACDGPATSPSACQRVSDGRLLRVLLVQLRRNRSLEGRLEEFGILLPQHGSVSLGWVRALRAKPLEEDKRSKLSARRLRGTSLSRSRMAQLPTDAPASKVDILQRTRQTVVEVHKTHVRPDSVTPTFVIRADSYHGPEHASANQQSWTFLHCFELYLALNCFTNTEAPQNHEIPSAQKSCEVCRINGEAITCMPLPSFFKVTGFFTNCIMNWQGYVFTDKIDLKHEHTEVKFVVGSQFIRHALSDPEPIGDFHGDPQVLHCYVLQTIELSSQRVKESSPGLDTDVSPHFAGLRRNILVASDAILLACAAYVGDISGYFASVFVSIAPGRYMDASERGVSGIAVTTSRLPVHSGSFISVWPDGIGEWVLTLTAANEKHCSARACCDETSALHFRRAVPVNALPDCRGICVKIAGRGCVAISGTADYVAGETRWPPAMQSPQLDNGCPGEAPFATIQMGHIKISAWRGGCMWDGPEGWGAKLTGPHLQRDIKRGRVPTTPHSKFVFYDVLSCHRITRIKQKRKCIDRPLHQLPMASTIFQSATSYLPDGSWTNMTRVRDKTAFPDYKYRLLTTGTPPALKLYTTPVIDNSSTKYIVIASDSVGAGQTPHRHLPTYKQPLVFDTHLRTVAQSSPFTVTADNQSTVDIGIFVHKTIESSLQVSVEQRRNANHEGKGISLRKPADQRHHPARFPRVEIRERTRCVGTGKFRKFISGQDRHQTHIQCGETANEHTAEAPVCRGLWSLAYRSLNSRNFPISTAEVRARFTLVGGESSSRFTTAAPSHRRKDSAGCGFVCGSARPPGSQEQCDVFPAVPSRGPDALTTVMFLTINSRYITTPSQAYACCLNVLEESYVARKFATARRCYVERKKKRFWTTLNVEVLRADEGEARSPIKTRRRPARFPRAEPGSPIGGRRVVFLTTNPPRPLHVFRALLSFFVGEDEITGCDARSSRVGRSARRCNARHVSTTPAGRRELIASRSLLLGRALFAAVFSFVARACIVNTQSQSPCRGADPRVPLCIESKDLHYPAINPLTFVASYAPIHEHCDMENSGPTNLRKATNSVTKQNVLLWLTFVFLRRIIWRTRASLCWLFASSQWYRLMLWCLFDASRVLDTDDATFMEGINEIVSHRLRAWPCSKAMTLHYYNYGWKCLPNREMNVDGQWRGASEQAGHHLVTSPSAILDVIDHDLYIAPTEVQKSSTEETLSNTEDTENNILQLIRTIVARGATSSADRNPRSSSNLLPPPSISQLIPAPGIQCILIQFRRQSHQLRRRRQRHRISDRRRIFSIQTLEAFFKFNFAMAQFTGYAATMSSKAVTC</sequence>
<proteinExistence type="predicted"/>
<dbReference type="EMBL" id="JARBHB010000003">
    <property type="protein sequence ID" value="KAJ8890960.1"/>
    <property type="molecule type" value="Genomic_DNA"/>
</dbReference>
<evidence type="ECO:0000256" key="1">
    <source>
        <dbReference type="SAM" id="MobiDB-lite"/>
    </source>
</evidence>
<feature type="region of interest" description="Disordered" evidence="1">
    <location>
        <begin position="898"/>
        <end position="922"/>
    </location>
</feature>
<protein>
    <submittedName>
        <fullName evidence="2">Uncharacterized protein</fullName>
    </submittedName>
</protein>
<name>A0ABQ9I2U4_9NEOP</name>
<evidence type="ECO:0000313" key="2">
    <source>
        <dbReference type="EMBL" id="KAJ8890960.1"/>
    </source>
</evidence>
<organism evidence="2 3">
    <name type="scientific">Dryococelus australis</name>
    <dbReference type="NCBI Taxonomy" id="614101"/>
    <lineage>
        <taxon>Eukaryota</taxon>
        <taxon>Metazoa</taxon>
        <taxon>Ecdysozoa</taxon>
        <taxon>Arthropoda</taxon>
        <taxon>Hexapoda</taxon>
        <taxon>Insecta</taxon>
        <taxon>Pterygota</taxon>
        <taxon>Neoptera</taxon>
        <taxon>Polyneoptera</taxon>
        <taxon>Phasmatodea</taxon>
        <taxon>Verophasmatodea</taxon>
        <taxon>Anareolatae</taxon>
        <taxon>Phasmatidae</taxon>
        <taxon>Eurycanthinae</taxon>
        <taxon>Dryococelus</taxon>
    </lineage>
</organism>
<feature type="region of interest" description="Disordered" evidence="1">
    <location>
        <begin position="1"/>
        <end position="34"/>
    </location>
</feature>
<feature type="region of interest" description="Disordered" evidence="1">
    <location>
        <begin position="311"/>
        <end position="330"/>
    </location>
</feature>
<dbReference type="Proteomes" id="UP001159363">
    <property type="component" value="Chromosome 3"/>
</dbReference>